<comment type="caution">
    <text evidence="2">The sequence shown here is derived from an EMBL/GenBank/DDBJ whole genome shotgun (WGS) entry which is preliminary data.</text>
</comment>
<organism evidence="2 3">
    <name type="scientific">Lepraria finkii</name>
    <dbReference type="NCBI Taxonomy" id="1340010"/>
    <lineage>
        <taxon>Eukaryota</taxon>
        <taxon>Fungi</taxon>
        <taxon>Dikarya</taxon>
        <taxon>Ascomycota</taxon>
        <taxon>Pezizomycotina</taxon>
        <taxon>Lecanoromycetes</taxon>
        <taxon>OSLEUM clade</taxon>
        <taxon>Lecanoromycetidae</taxon>
        <taxon>Lecanorales</taxon>
        <taxon>Lecanorineae</taxon>
        <taxon>Stereocaulaceae</taxon>
        <taxon>Lepraria</taxon>
    </lineage>
</organism>
<gene>
    <name evidence="2" type="ORF">ABVK25_009524</name>
</gene>
<accession>A0ABR4AYE7</accession>
<evidence type="ECO:0000256" key="1">
    <source>
        <dbReference type="SAM" id="Phobius"/>
    </source>
</evidence>
<evidence type="ECO:0000313" key="2">
    <source>
        <dbReference type="EMBL" id="KAL2050163.1"/>
    </source>
</evidence>
<feature type="transmembrane region" description="Helical" evidence="1">
    <location>
        <begin position="23"/>
        <end position="47"/>
    </location>
</feature>
<keyword evidence="3" id="KW-1185">Reference proteome</keyword>
<keyword evidence="1" id="KW-1133">Transmembrane helix</keyword>
<name>A0ABR4AYE7_9LECA</name>
<keyword evidence="1" id="KW-0812">Transmembrane</keyword>
<proteinExistence type="predicted"/>
<protein>
    <submittedName>
        <fullName evidence="2">Uncharacterized protein</fullName>
    </submittedName>
</protein>
<dbReference type="Proteomes" id="UP001590951">
    <property type="component" value="Unassembled WGS sequence"/>
</dbReference>
<evidence type="ECO:0000313" key="3">
    <source>
        <dbReference type="Proteomes" id="UP001590951"/>
    </source>
</evidence>
<dbReference type="EMBL" id="JBHFEH010000051">
    <property type="protein sequence ID" value="KAL2050163.1"/>
    <property type="molecule type" value="Genomic_DNA"/>
</dbReference>
<sequence>MRWDPSSKRWFGPVELSYKKEGFIVSILIAAPLVGFGVILGMCLVFIRTPDKQPREHGRDGAASRDLWDLTAAFLGLLKGFAMVTFIQVIFKSFVGRVRSYCRHHVN</sequence>
<reference evidence="2 3" key="1">
    <citation type="submission" date="2024-09" db="EMBL/GenBank/DDBJ databases">
        <title>Rethinking Asexuality: The Enigmatic Case of Functional Sexual Genes in Lepraria (Stereocaulaceae).</title>
        <authorList>
            <person name="Doellman M."/>
            <person name="Sun Y."/>
            <person name="Barcenas-Pena A."/>
            <person name="Lumbsch H.T."/>
            <person name="Grewe F."/>
        </authorList>
    </citation>
    <scope>NUCLEOTIDE SEQUENCE [LARGE SCALE GENOMIC DNA]</scope>
    <source>
        <strain evidence="2 3">Grewe 0041</strain>
    </source>
</reference>
<keyword evidence="1" id="KW-0472">Membrane</keyword>
<feature type="transmembrane region" description="Helical" evidence="1">
    <location>
        <begin position="67"/>
        <end position="91"/>
    </location>
</feature>